<proteinExistence type="predicted"/>
<gene>
    <name evidence="1" type="ORF">METZ01_LOCUS226688</name>
</gene>
<evidence type="ECO:0000313" key="1">
    <source>
        <dbReference type="EMBL" id="SVB73834.1"/>
    </source>
</evidence>
<dbReference type="EMBL" id="UINC01055216">
    <property type="protein sequence ID" value="SVB73834.1"/>
    <property type="molecule type" value="Genomic_DNA"/>
</dbReference>
<sequence>DHLVTKLLNQAESDENIGITFNEGPIEKRVSGIVNKKDNSTNPTIMNNWYN</sequence>
<dbReference type="AlphaFoldDB" id="A0A382GGJ8"/>
<name>A0A382GGJ8_9ZZZZ</name>
<organism evidence="1">
    <name type="scientific">marine metagenome</name>
    <dbReference type="NCBI Taxonomy" id="408172"/>
    <lineage>
        <taxon>unclassified sequences</taxon>
        <taxon>metagenomes</taxon>
        <taxon>ecological metagenomes</taxon>
    </lineage>
</organism>
<accession>A0A382GGJ8</accession>
<feature type="non-terminal residue" evidence="1">
    <location>
        <position position="1"/>
    </location>
</feature>
<reference evidence="1" key="1">
    <citation type="submission" date="2018-05" db="EMBL/GenBank/DDBJ databases">
        <authorList>
            <person name="Lanie J.A."/>
            <person name="Ng W.-L."/>
            <person name="Kazmierczak K.M."/>
            <person name="Andrzejewski T.M."/>
            <person name="Davidsen T.M."/>
            <person name="Wayne K.J."/>
            <person name="Tettelin H."/>
            <person name="Glass J.I."/>
            <person name="Rusch D."/>
            <person name="Podicherti R."/>
            <person name="Tsui H.-C.T."/>
            <person name="Winkler M.E."/>
        </authorList>
    </citation>
    <scope>NUCLEOTIDE SEQUENCE</scope>
</reference>
<protein>
    <submittedName>
        <fullName evidence="1">Uncharacterized protein</fullName>
    </submittedName>
</protein>